<evidence type="ECO:0008006" key="3">
    <source>
        <dbReference type="Google" id="ProtNLM"/>
    </source>
</evidence>
<protein>
    <recommendedName>
        <fullName evidence="3">DUF5753 domain-containing protein</fullName>
    </recommendedName>
</protein>
<keyword evidence="2" id="KW-1185">Reference proteome</keyword>
<organism evidence="1 2">
    <name type="scientific">Actinoallomurus oryzae</name>
    <dbReference type="NCBI Taxonomy" id="502180"/>
    <lineage>
        <taxon>Bacteria</taxon>
        <taxon>Bacillati</taxon>
        <taxon>Actinomycetota</taxon>
        <taxon>Actinomycetes</taxon>
        <taxon>Streptosporangiales</taxon>
        <taxon>Thermomonosporaceae</taxon>
        <taxon>Actinoallomurus</taxon>
    </lineage>
</organism>
<comment type="caution">
    <text evidence="1">The sequence shown here is derived from an EMBL/GenBank/DDBJ whole genome shotgun (WGS) entry which is preliminary data.</text>
</comment>
<proteinExistence type="predicted"/>
<gene>
    <name evidence="1" type="ORF">GCM10023191_007420</name>
</gene>
<evidence type="ECO:0000313" key="2">
    <source>
        <dbReference type="Proteomes" id="UP001500503"/>
    </source>
</evidence>
<evidence type="ECO:0000313" key="1">
    <source>
        <dbReference type="EMBL" id="GAA4484369.1"/>
    </source>
</evidence>
<name>A0ABP8P9U1_9ACTN</name>
<reference evidence="2" key="1">
    <citation type="journal article" date="2019" name="Int. J. Syst. Evol. Microbiol.">
        <title>The Global Catalogue of Microorganisms (GCM) 10K type strain sequencing project: providing services to taxonomists for standard genome sequencing and annotation.</title>
        <authorList>
            <consortium name="The Broad Institute Genomics Platform"/>
            <consortium name="The Broad Institute Genome Sequencing Center for Infectious Disease"/>
            <person name="Wu L."/>
            <person name="Ma J."/>
        </authorList>
    </citation>
    <scope>NUCLEOTIDE SEQUENCE [LARGE SCALE GENOMIC DNA]</scope>
    <source>
        <strain evidence="2">JCM 17933</strain>
    </source>
</reference>
<accession>A0ABP8P9U1</accession>
<dbReference type="EMBL" id="BAABHF010000009">
    <property type="protein sequence ID" value="GAA4484369.1"/>
    <property type="molecule type" value="Genomic_DNA"/>
</dbReference>
<sequence length="109" mass="11939">MAVPGSPHLRRPERGEAVRHAIRHEEELRLLGELYGELTGLGLNIGFRDALPGLTVTTDVPGVPLYVFVSESGTHFDWHNAAMRHPVGDPAGAARRIAAFLREHRTGGR</sequence>
<dbReference type="Proteomes" id="UP001500503">
    <property type="component" value="Unassembled WGS sequence"/>
</dbReference>